<dbReference type="Proteomes" id="UP000323671">
    <property type="component" value="Chromosome"/>
</dbReference>
<gene>
    <name evidence="4" type="ORF">OTERR_19190</name>
</gene>
<evidence type="ECO:0000259" key="3">
    <source>
        <dbReference type="Pfam" id="PF13145"/>
    </source>
</evidence>
<dbReference type="AlphaFoldDB" id="A0A5C1E9N8"/>
<evidence type="ECO:0000256" key="2">
    <source>
        <dbReference type="SAM" id="SignalP"/>
    </source>
</evidence>
<evidence type="ECO:0000313" key="4">
    <source>
        <dbReference type="EMBL" id="QEL65395.1"/>
    </source>
</evidence>
<dbReference type="RefSeq" id="WP_149425635.1">
    <property type="nucleotide sequence ID" value="NZ_CP022579.1"/>
</dbReference>
<dbReference type="NCBIfam" id="TIGR02925">
    <property type="entry name" value="cis_trans_EpsD"/>
    <property type="match status" value="1"/>
</dbReference>
<accession>A0A5C1E9N8</accession>
<dbReference type="Pfam" id="PF13145">
    <property type="entry name" value="Rotamase_2"/>
    <property type="match status" value="1"/>
</dbReference>
<organism evidence="4 5">
    <name type="scientific">Oryzomicrobium terrae</name>
    <dbReference type="NCBI Taxonomy" id="1735038"/>
    <lineage>
        <taxon>Bacteria</taxon>
        <taxon>Pseudomonadati</taxon>
        <taxon>Pseudomonadota</taxon>
        <taxon>Betaproteobacteria</taxon>
        <taxon>Rhodocyclales</taxon>
        <taxon>Rhodocyclaceae</taxon>
        <taxon>Oryzomicrobium</taxon>
    </lineage>
</organism>
<dbReference type="EMBL" id="CP022579">
    <property type="protein sequence ID" value="QEL65395.1"/>
    <property type="molecule type" value="Genomic_DNA"/>
</dbReference>
<evidence type="ECO:0000313" key="5">
    <source>
        <dbReference type="Proteomes" id="UP000323671"/>
    </source>
</evidence>
<dbReference type="InterPro" id="IPR014274">
    <property type="entry name" value="PPIase_EpsD"/>
</dbReference>
<dbReference type="Pfam" id="PF13624">
    <property type="entry name" value="SurA_N_3"/>
    <property type="match status" value="1"/>
</dbReference>
<feature type="domain" description="PpiC" evidence="3">
    <location>
        <begin position="130"/>
        <end position="246"/>
    </location>
</feature>
<feature type="compositionally biased region" description="Low complexity" evidence="1">
    <location>
        <begin position="293"/>
        <end position="302"/>
    </location>
</feature>
<keyword evidence="5" id="KW-1185">Reference proteome</keyword>
<dbReference type="PROSITE" id="PS51257">
    <property type="entry name" value="PROKAR_LIPOPROTEIN"/>
    <property type="match status" value="1"/>
</dbReference>
<feature type="region of interest" description="Disordered" evidence="1">
    <location>
        <begin position="293"/>
        <end position="339"/>
    </location>
</feature>
<dbReference type="Gene3D" id="1.10.8.1040">
    <property type="match status" value="1"/>
</dbReference>
<keyword evidence="2" id="KW-0732">Signal</keyword>
<protein>
    <recommendedName>
        <fullName evidence="3">PpiC domain-containing protein</fullName>
    </recommendedName>
</protein>
<dbReference type="InterPro" id="IPR027304">
    <property type="entry name" value="Trigger_fact/SurA_dom_sf"/>
</dbReference>
<feature type="signal peptide" evidence="2">
    <location>
        <begin position="1"/>
        <end position="25"/>
    </location>
</feature>
<proteinExistence type="predicted"/>
<evidence type="ECO:0000256" key="1">
    <source>
        <dbReference type="SAM" id="MobiDB-lite"/>
    </source>
</evidence>
<name>A0A5C1E9N8_9RHOO</name>
<dbReference type="SUPFAM" id="SSF109998">
    <property type="entry name" value="Triger factor/SurA peptide-binding domain-like"/>
    <property type="match status" value="1"/>
</dbReference>
<dbReference type="Gene3D" id="1.10.4030.10">
    <property type="entry name" value="Porin chaperone SurA, peptide-binding domain"/>
    <property type="match status" value="1"/>
</dbReference>
<dbReference type="InterPro" id="IPR000297">
    <property type="entry name" value="PPIase_PpiC"/>
</dbReference>
<dbReference type="GO" id="GO:0003755">
    <property type="term" value="F:peptidyl-prolyl cis-trans isomerase activity"/>
    <property type="evidence" value="ECO:0007669"/>
    <property type="project" value="InterPro"/>
</dbReference>
<feature type="compositionally biased region" description="Basic and acidic residues" evidence="1">
    <location>
        <begin position="314"/>
        <end position="327"/>
    </location>
</feature>
<dbReference type="Gene3D" id="3.10.50.40">
    <property type="match status" value="1"/>
</dbReference>
<reference evidence="4 5" key="1">
    <citation type="submission" date="2017-07" db="EMBL/GenBank/DDBJ databases">
        <title>Complete genome sequence of Oryzomicrobium terrae TPP412.</title>
        <authorList>
            <person name="Chiu L.-W."/>
            <person name="Lo K.-J."/>
            <person name="Tsai Y.-M."/>
            <person name="Lin S.-S."/>
            <person name="Kuo C.-H."/>
            <person name="Liu C.-T."/>
        </authorList>
    </citation>
    <scope>NUCLEOTIDE SEQUENCE [LARGE SCALE GENOMIC DNA]</scope>
    <source>
        <strain evidence="4 5">TPP412</strain>
    </source>
</reference>
<feature type="chain" id="PRO_5022697891" description="PpiC domain-containing protein" evidence="2">
    <location>
        <begin position="26"/>
        <end position="339"/>
    </location>
</feature>
<sequence length="339" mass="36224">MVFHRCHAQTTTTAGLLAAAFIALALGGCGEEGSGKKPVTQLAAKVNDDEISIHQINTVLTKVGGVPPEMVPKVRREVLDRLVDQQLAVEQALKKNLDRTPEVIQAMEAAKREVLAQAYLDQVAGALPKPSPEEISRYYSNNPQLFAKRRIYSLQELAFPAKPELVKPLQDMIAEGKSFDDAANWLRSKEVKFSASAGVRTAEQVPLDVLEQLYEIRDGRVGVVNTAATTYVIKVVASQSAPLDEAAATPRIRLFLANQRAGEAIKKEIGQLRTQAKIEYLGEFSAPLAAAPSVPSAPAAQAGTGVKVATTAEPAKDGQTKTDKGAHEATVAKGVAGLK</sequence>
<dbReference type="KEGG" id="otr:OTERR_19190"/>
<dbReference type="InterPro" id="IPR046357">
    <property type="entry name" value="PPIase_dom_sf"/>
</dbReference>